<dbReference type="PROSITE" id="PS51257">
    <property type="entry name" value="PROKAR_LIPOPROTEIN"/>
    <property type="match status" value="1"/>
</dbReference>
<dbReference type="Gene3D" id="2.40.160.90">
    <property type="match status" value="1"/>
</dbReference>
<sequence length="290" mass="28357" precursor="true">MNKIFLAALAGTAMIAMAGCSSTSGNSSPGNPGTGGGGSQGGEPSGGDGNYTVGGTTVQLRNGSVTSVADTTGDYTEDDNGNLSVSFTSGPYAGQSVSFSEGSDTADLDGQTATLEAFLGSDNDNSTSGALYITVDGENDEGNGNFLALYSGDTVSDLPQEGTGTYRGDYFGSAQNGEAGGLVSGSSEIAVDFQSGAVSGDFSDLTIYDGDDAIGAMDDVGFAGTLDKNSASYVANSVTIGGAAAGEGSLVQGSLYGAGADSTAGSVAAFDNADNPTKATVGVFQADLAD</sequence>
<accession>A0A1U9Z082</accession>
<dbReference type="RefSeq" id="WP_018067796.1">
    <property type="nucleotide sequence ID" value="NZ_AQWH01000057.1"/>
</dbReference>
<evidence type="ECO:0000256" key="1">
    <source>
        <dbReference type="SAM" id="MobiDB-lite"/>
    </source>
</evidence>
<feature type="region of interest" description="Disordered" evidence="1">
    <location>
        <begin position="22"/>
        <end position="83"/>
    </location>
</feature>
<dbReference type="InterPro" id="IPR011250">
    <property type="entry name" value="OMP/PagP_B-barrel"/>
</dbReference>
<evidence type="ECO:0000313" key="3">
    <source>
        <dbReference type="EMBL" id="AQZ51107.1"/>
    </source>
</evidence>
<feature type="compositionally biased region" description="Polar residues" evidence="1">
    <location>
        <begin position="53"/>
        <end position="74"/>
    </location>
</feature>
<organism evidence="3 4">
    <name type="scientific">Martelella mediterranea DSM 17316</name>
    <dbReference type="NCBI Taxonomy" id="1122214"/>
    <lineage>
        <taxon>Bacteria</taxon>
        <taxon>Pseudomonadati</taxon>
        <taxon>Pseudomonadota</taxon>
        <taxon>Alphaproteobacteria</taxon>
        <taxon>Hyphomicrobiales</taxon>
        <taxon>Aurantimonadaceae</taxon>
        <taxon>Martelella</taxon>
    </lineage>
</organism>
<evidence type="ECO:0000256" key="2">
    <source>
        <dbReference type="SAM" id="SignalP"/>
    </source>
</evidence>
<evidence type="ECO:0000313" key="4">
    <source>
        <dbReference type="Proteomes" id="UP000191135"/>
    </source>
</evidence>
<gene>
    <name evidence="3" type="ORF">Mame_01761</name>
</gene>
<proteinExistence type="predicted"/>
<reference evidence="3 4" key="1">
    <citation type="submission" date="2017-03" db="EMBL/GenBank/DDBJ databases">
        <title>Foreign affairs: Plasmid Transfer between Roseobacters and Rhizobia.</title>
        <authorList>
            <person name="Bartling P."/>
            <person name="Bunk B."/>
            <person name="Overmann J."/>
            <person name="Brinkmann H."/>
            <person name="Petersen J."/>
        </authorList>
    </citation>
    <scope>NUCLEOTIDE SEQUENCE [LARGE SCALE GENOMIC DNA]</scope>
    <source>
        <strain evidence="3 4">MACL11</strain>
    </source>
</reference>
<feature type="compositionally biased region" description="Gly residues" evidence="1">
    <location>
        <begin position="32"/>
        <end position="49"/>
    </location>
</feature>
<evidence type="ECO:0008006" key="5">
    <source>
        <dbReference type="Google" id="ProtNLM"/>
    </source>
</evidence>
<dbReference type="KEGG" id="mmed:Mame_01761"/>
<feature type="chain" id="PRO_5010725594" description="Transferrin-binding protein B C-lobe/N-lobe beta barrel domain-containing protein" evidence="2">
    <location>
        <begin position="19"/>
        <end position="290"/>
    </location>
</feature>
<name>A0A1U9Z082_9HYPH</name>
<dbReference type="OrthoDB" id="7917253at2"/>
<feature type="compositionally biased region" description="Low complexity" evidence="1">
    <location>
        <begin position="22"/>
        <end position="31"/>
    </location>
</feature>
<dbReference type="EMBL" id="CP020330">
    <property type="protein sequence ID" value="AQZ51107.1"/>
    <property type="molecule type" value="Genomic_DNA"/>
</dbReference>
<feature type="signal peptide" evidence="2">
    <location>
        <begin position="1"/>
        <end position="18"/>
    </location>
</feature>
<keyword evidence="2" id="KW-0732">Signal</keyword>
<dbReference type="SUPFAM" id="SSF56925">
    <property type="entry name" value="OMPA-like"/>
    <property type="match status" value="1"/>
</dbReference>
<keyword evidence="4" id="KW-1185">Reference proteome</keyword>
<dbReference type="AlphaFoldDB" id="A0A1U9Z082"/>
<dbReference type="Proteomes" id="UP000191135">
    <property type="component" value="Chromosome"/>
</dbReference>
<protein>
    <recommendedName>
        <fullName evidence="5">Transferrin-binding protein B C-lobe/N-lobe beta barrel domain-containing protein</fullName>
    </recommendedName>
</protein>